<evidence type="ECO:0000313" key="9">
    <source>
        <dbReference type="Proteomes" id="UP000887222"/>
    </source>
</evidence>
<dbReference type="Pfam" id="PF12482">
    <property type="entry name" value="DUF3701"/>
    <property type="match status" value="1"/>
</dbReference>
<accession>A0ABQ4Q6K6</accession>
<dbReference type="CDD" id="cd00397">
    <property type="entry name" value="DNA_BRE_C"/>
    <property type="match status" value="1"/>
</dbReference>
<protein>
    <recommendedName>
        <fullName evidence="10">Phage integrase family protein</fullName>
    </recommendedName>
</protein>
<dbReference type="InterPro" id="IPR002104">
    <property type="entry name" value="Integrase_catalytic"/>
</dbReference>
<dbReference type="Proteomes" id="UP000887222">
    <property type="component" value="Unassembled WGS sequence"/>
</dbReference>
<evidence type="ECO:0000256" key="4">
    <source>
        <dbReference type="PROSITE-ProRule" id="PRU01248"/>
    </source>
</evidence>
<dbReference type="PROSITE" id="PS51900">
    <property type="entry name" value="CB"/>
    <property type="match status" value="1"/>
</dbReference>
<evidence type="ECO:0000256" key="3">
    <source>
        <dbReference type="ARBA" id="ARBA00023172"/>
    </source>
</evidence>
<keyword evidence="9" id="KW-1185">Reference proteome</keyword>
<evidence type="ECO:0000313" key="8">
    <source>
        <dbReference type="EMBL" id="GIZ52861.1"/>
    </source>
</evidence>
<evidence type="ECO:0000256" key="2">
    <source>
        <dbReference type="ARBA" id="ARBA00023125"/>
    </source>
</evidence>
<proteinExistence type="predicted"/>
<keyword evidence="2 4" id="KW-0238">DNA-binding</keyword>
<organism evidence="8 9">
    <name type="scientific">Noviherbaspirillum aridicola</name>
    <dbReference type="NCBI Taxonomy" id="2849687"/>
    <lineage>
        <taxon>Bacteria</taxon>
        <taxon>Pseudomonadati</taxon>
        <taxon>Pseudomonadota</taxon>
        <taxon>Betaproteobacteria</taxon>
        <taxon>Burkholderiales</taxon>
        <taxon>Oxalobacteraceae</taxon>
        <taxon>Noviherbaspirillum</taxon>
    </lineage>
</organism>
<evidence type="ECO:0000256" key="1">
    <source>
        <dbReference type="ARBA" id="ARBA00022908"/>
    </source>
</evidence>
<dbReference type="Gene3D" id="1.10.150.130">
    <property type="match status" value="1"/>
</dbReference>
<name>A0ABQ4Q6K6_9BURK</name>
<evidence type="ECO:0000259" key="6">
    <source>
        <dbReference type="PROSITE" id="PS51898"/>
    </source>
</evidence>
<feature type="region of interest" description="Disordered" evidence="5">
    <location>
        <begin position="1"/>
        <end position="23"/>
    </location>
</feature>
<keyword evidence="3" id="KW-0233">DNA recombination</keyword>
<evidence type="ECO:0000259" key="7">
    <source>
        <dbReference type="PROSITE" id="PS51900"/>
    </source>
</evidence>
<dbReference type="InterPro" id="IPR010998">
    <property type="entry name" value="Integrase_recombinase_N"/>
</dbReference>
<reference evidence="8 9" key="1">
    <citation type="journal article" date="2022" name="Int. J. Syst. Evol. Microbiol.">
        <title>Noviherbaspirillum aridicola sp. nov., isolated from an arid soil in Pakistan.</title>
        <authorList>
            <person name="Khan I.U."/>
            <person name="Saqib M."/>
            <person name="Amin A."/>
            <person name="Hussain F."/>
            <person name="Li L."/>
            <person name="Liu Y.H."/>
            <person name="Fang B.Z."/>
            <person name="Ahmed I."/>
            <person name="Li W.J."/>
        </authorList>
    </citation>
    <scope>NUCLEOTIDE SEQUENCE [LARGE SCALE GENOMIC DNA]</scope>
    <source>
        <strain evidence="8 9">NCCP-691</strain>
    </source>
</reference>
<dbReference type="Gene3D" id="1.10.443.10">
    <property type="entry name" value="Intergrase catalytic core"/>
    <property type="match status" value="1"/>
</dbReference>
<keyword evidence="1" id="KW-0229">DNA integration</keyword>
<sequence>MENQHLPTISPERSAAQKKQAGVQGQRLHAGHFAFMRAVIQGLDTRQSWDRYLRLEGEHDDIRHVRRTIQRIRDEFASAARRHARHGIARLIQLDADRIDERAGKLPTLDEFAAERGLEEFSQAEQLDFYREVYGIAPTGAARRRRVIARQLEALRWLEELVAEPPRAQDPPRSWIHPDIAARLEQAGIDSLEALVLRINGVGYRWWAGIPGIGIGKAERIVSWLRAQESSLGMTLGPHVDQPRQQTSTSDLRQLVKGGTQVVPIEKFVAPPGLDGADGRFRAPKENCRIPATNDVQAIFAWVESKAANASTRRSYLKEGERFLLWAVLERGRALSSLEAADCVAYQAFMTDPQPSARWCGPRGREKWSPLWRPFEGPLSDAARRHAAVVLKNLFSYLVSNGYLVASPWQELALPAQQKQPRQQLSAAHWQRIERFADSLAATSANARLVFALQLIGQTGLRLSEAVAAKLDDVQRTPAGMILLTGVREGKERRVPLPPPLLSHLARYLESRGLHPDPVNPANAGAYLLGPALDVHERAPWSPQHLRQANAKAGIAVGTLRDQFKTFFTACAKAATDAPPEDRAALEAASASWLRRISAGANA</sequence>
<evidence type="ECO:0008006" key="10">
    <source>
        <dbReference type="Google" id="ProtNLM"/>
    </source>
</evidence>
<comment type="caution">
    <text evidence="8">The sequence shown here is derived from an EMBL/GenBank/DDBJ whole genome shotgun (WGS) entry which is preliminary data.</text>
</comment>
<evidence type="ECO:0000256" key="5">
    <source>
        <dbReference type="SAM" id="MobiDB-lite"/>
    </source>
</evidence>
<dbReference type="InterPro" id="IPR022169">
    <property type="entry name" value="DUF3701"/>
</dbReference>
<dbReference type="InterPro" id="IPR013762">
    <property type="entry name" value="Integrase-like_cat_sf"/>
</dbReference>
<dbReference type="RefSeq" id="WP_220809279.1">
    <property type="nucleotide sequence ID" value="NZ_BPMK01000012.1"/>
</dbReference>
<gene>
    <name evidence="8" type="ORF">NCCP691_28750</name>
</gene>
<feature type="domain" description="Core-binding (CB)" evidence="7">
    <location>
        <begin position="293"/>
        <end position="399"/>
    </location>
</feature>
<dbReference type="PROSITE" id="PS51898">
    <property type="entry name" value="TYR_RECOMBINASE"/>
    <property type="match status" value="1"/>
</dbReference>
<dbReference type="InterPro" id="IPR011010">
    <property type="entry name" value="DNA_brk_join_enz"/>
</dbReference>
<dbReference type="SUPFAM" id="SSF56349">
    <property type="entry name" value="DNA breaking-rejoining enzymes"/>
    <property type="match status" value="1"/>
</dbReference>
<dbReference type="EMBL" id="BPMK01000012">
    <property type="protein sequence ID" value="GIZ52861.1"/>
    <property type="molecule type" value="Genomic_DNA"/>
</dbReference>
<dbReference type="InterPro" id="IPR044068">
    <property type="entry name" value="CB"/>
</dbReference>
<feature type="domain" description="Tyr recombinase" evidence="6">
    <location>
        <begin position="420"/>
        <end position="603"/>
    </location>
</feature>